<feature type="coiled-coil region" evidence="5">
    <location>
        <begin position="129"/>
        <end position="180"/>
    </location>
</feature>
<dbReference type="InParanoid" id="G0MUL2"/>
<evidence type="ECO:0000256" key="5">
    <source>
        <dbReference type="SAM" id="Coils"/>
    </source>
</evidence>
<dbReference type="InterPro" id="IPR017907">
    <property type="entry name" value="Znf_RING_CS"/>
</dbReference>
<dbReference type="Proteomes" id="UP000008068">
    <property type="component" value="Unassembled WGS sequence"/>
</dbReference>
<sequence length="261" mass="29622">MPVIALVSNSSARSSKASRFTIKGVFNRIFAGKVSKKTEERFELEAELVRVKSALEAEQDKNACLVQHVDILSSELAASKQQAIDQKICSEKLSEKHLGIIEKLSREKKVMAEEHAYDKATLIRQLQTANQVITEFKNVEAQLEKLQDLAEVEQELAKEHKNLKNILNKYQSLMKNQLKKEVEKNGEVFSWQCCEICLERYSNEEKATPRILACGHTVCLGCAERLSTQNVIKCPFDRQGTQYKGKIENALPKNYSILDMC</sequence>
<dbReference type="HOGENOM" id="CLU_093265_0_0_1"/>
<name>G0MUL2_CAEBE</name>
<dbReference type="AlphaFoldDB" id="G0MUL2"/>
<dbReference type="GO" id="GO:0008270">
    <property type="term" value="F:zinc ion binding"/>
    <property type="evidence" value="ECO:0007669"/>
    <property type="project" value="UniProtKB-KW"/>
</dbReference>
<dbReference type="InterPro" id="IPR027370">
    <property type="entry name" value="Znf-RING_euk"/>
</dbReference>
<dbReference type="STRING" id="135651.G0MUL2"/>
<dbReference type="PANTHER" id="PTHR47156:SF10">
    <property type="entry name" value="E3 UBIQUITIN-PROTEIN LIGASE TRIM-21-RELATED"/>
    <property type="match status" value="1"/>
</dbReference>
<dbReference type="Pfam" id="PF13445">
    <property type="entry name" value="zf-RING_UBOX"/>
    <property type="match status" value="1"/>
</dbReference>
<accession>G0MUL2</accession>
<evidence type="ECO:0000256" key="1">
    <source>
        <dbReference type="ARBA" id="ARBA00022723"/>
    </source>
</evidence>
<feature type="domain" description="RING-type" evidence="6">
    <location>
        <begin position="194"/>
        <end position="238"/>
    </location>
</feature>
<keyword evidence="1" id="KW-0479">Metal-binding</keyword>
<protein>
    <recommendedName>
        <fullName evidence="6">RING-type domain-containing protein</fullName>
    </recommendedName>
</protein>
<proteinExistence type="predicted"/>
<dbReference type="SMART" id="SM00184">
    <property type="entry name" value="RING"/>
    <property type="match status" value="1"/>
</dbReference>
<evidence type="ECO:0000256" key="4">
    <source>
        <dbReference type="PROSITE-ProRule" id="PRU00175"/>
    </source>
</evidence>
<dbReference type="PANTHER" id="PTHR47156">
    <property type="entry name" value="PROTEIN CBG20824"/>
    <property type="match status" value="1"/>
</dbReference>
<evidence type="ECO:0000313" key="7">
    <source>
        <dbReference type="EMBL" id="EGT44208.1"/>
    </source>
</evidence>
<reference evidence="8" key="1">
    <citation type="submission" date="2011-07" db="EMBL/GenBank/DDBJ databases">
        <authorList>
            <consortium name="Caenorhabditis brenneri Sequencing and Analysis Consortium"/>
            <person name="Wilson R.K."/>
        </authorList>
    </citation>
    <scope>NUCLEOTIDE SEQUENCE [LARGE SCALE GENOMIC DNA]</scope>
    <source>
        <strain evidence="8">PB2801</strain>
    </source>
</reference>
<dbReference type="InterPro" id="IPR001841">
    <property type="entry name" value="Znf_RING"/>
</dbReference>
<keyword evidence="8" id="KW-1185">Reference proteome</keyword>
<keyword evidence="2 4" id="KW-0863">Zinc-finger</keyword>
<evidence type="ECO:0000313" key="8">
    <source>
        <dbReference type="Proteomes" id="UP000008068"/>
    </source>
</evidence>
<dbReference type="Gene3D" id="3.30.40.10">
    <property type="entry name" value="Zinc/RING finger domain, C3HC4 (zinc finger)"/>
    <property type="match status" value="1"/>
</dbReference>
<dbReference type="PROSITE" id="PS50089">
    <property type="entry name" value="ZF_RING_2"/>
    <property type="match status" value="1"/>
</dbReference>
<dbReference type="PROSITE" id="PS00518">
    <property type="entry name" value="ZF_RING_1"/>
    <property type="match status" value="1"/>
</dbReference>
<dbReference type="eggNOG" id="KOG4185">
    <property type="taxonomic scope" value="Eukaryota"/>
</dbReference>
<dbReference type="OrthoDB" id="10067217at2759"/>
<evidence type="ECO:0000256" key="3">
    <source>
        <dbReference type="ARBA" id="ARBA00022833"/>
    </source>
</evidence>
<keyword evidence="3" id="KW-0862">Zinc</keyword>
<dbReference type="InterPro" id="IPR013083">
    <property type="entry name" value="Znf_RING/FYVE/PHD"/>
</dbReference>
<evidence type="ECO:0000259" key="6">
    <source>
        <dbReference type="PROSITE" id="PS50089"/>
    </source>
</evidence>
<gene>
    <name evidence="7" type="ORF">CAEBREN_20844</name>
</gene>
<dbReference type="InterPro" id="IPR052667">
    <property type="entry name" value="E3_ubiquitin-ligase_RING"/>
</dbReference>
<evidence type="ECO:0000256" key="2">
    <source>
        <dbReference type="ARBA" id="ARBA00022771"/>
    </source>
</evidence>
<dbReference type="EMBL" id="GL379812">
    <property type="protein sequence ID" value="EGT44208.1"/>
    <property type="molecule type" value="Genomic_DNA"/>
</dbReference>
<organism evidence="8">
    <name type="scientific">Caenorhabditis brenneri</name>
    <name type="common">Nematode worm</name>
    <dbReference type="NCBI Taxonomy" id="135651"/>
    <lineage>
        <taxon>Eukaryota</taxon>
        <taxon>Metazoa</taxon>
        <taxon>Ecdysozoa</taxon>
        <taxon>Nematoda</taxon>
        <taxon>Chromadorea</taxon>
        <taxon>Rhabditida</taxon>
        <taxon>Rhabditina</taxon>
        <taxon>Rhabditomorpha</taxon>
        <taxon>Rhabditoidea</taxon>
        <taxon>Rhabditidae</taxon>
        <taxon>Peloderinae</taxon>
        <taxon>Caenorhabditis</taxon>
    </lineage>
</organism>
<dbReference type="OMA" id="QCCEICL"/>
<dbReference type="SUPFAM" id="SSF57850">
    <property type="entry name" value="RING/U-box"/>
    <property type="match status" value="1"/>
</dbReference>
<keyword evidence="5" id="KW-0175">Coiled coil</keyword>